<comment type="subcellular location">
    <subcellularLocation>
        <location evidence="1">Nucleus</location>
    </subcellularLocation>
</comment>
<feature type="domain" description="C2H2-type" evidence="11">
    <location>
        <begin position="126"/>
        <end position="153"/>
    </location>
</feature>
<proteinExistence type="predicted"/>
<dbReference type="EMBL" id="GEDC01028518">
    <property type="protein sequence ID" value="JAS08780.1"/>
    <property type="molecule type" value="Transcribed_RNA"/>
</dbReference>
<organism evidence="12">
    <name type="scientific">Clastoptera arizonana</name>
    <name type="common">Arizona spittle bug</name>
    <dbReference type="NCBI Taxonomy" id="38151"/>
    <lineage>
        <taxon>Eukaryota</taxon>
        <taxon>Metazoa</taxon>
        <taxon>Ecdysozoa</taxon>
        <taxon>Arthropoda</taxon>
        <taxon>Hexapoda</taxon>
        <taxon>Insecta</taxon>
        <taxon>Pterygota</taxon>
        <taxon>Neoptera</taxon>
        <taxon>Paraneoptera</taxon>
        <taxon>Hemiptera</taxon>
        <taxon>Auchenorrhyncha</taxon>
        <taxon>Cercopoidea</taxon>
        <taxon>Clastopteridae</taxon>
        <taxon>Clastoptera</taxon>
    </lineage>
</organism>
<dbReference type="PANTHER" id="PTHR23235:SF120">
    <property type="entry name" value="KRUPPEL-LIKE FACTOR 15"/>
    <property type="match status" value="1"/>
</dbReference>
<dbReference type="PROSITE" id="PS00028">
    <property type="entry name" value="ZINC_FINGER_C2H2_1"/>
    <property type="match status" value="1"/>
</dbReference>
<keyword evidence="5" id="KW-0862">Zinc</keyword>
<evidence type="ECO:0000256" key="1">
    <source>
        <dbReference type="ARBA" id="ARBA00004123"/>
    </source>
</evidence>
<dbReference type="Gene3D" id="3.30.160.60">
    <property type="entry name" value="Classic Zinc Finger"/>
    <property type="match status" value="3"/>
</dbReference>
<evidence type="ECO:0000256" key="4">
    <source>
        <dbReference type="ARBA" id="ARBA00022771"/>
    </source>
</evidence>
<keyword evidence="3" id="KW-0677">Repeat</keyword>
<dbReference type="GO" id="GO:0008270">
    <property type="term" value="F:zinc ion binding"/>
    <property type="evidence" value="ECO:0007669"/>
    <property type="project" value="UniProtKB-KW"/>
</dbReference>
<protein>
    <recommendedName>
        <fullName evidence="11">C2H2-type domain-containing protein</fullName>
    </recommendedName>
</protein>
<keyword evidence="9" id="KW-0539">Nucleus</keyword>
<dbReference type="GO" id="GO:0000978">
    <property type="term" value="F:RNA polymerase II cis-regulatory region sequence-specific DNA binding"/>
    <property type="evidence" value="ECO:0007669"/>
    <property type="project" value="TreeGrafter"/>
</dbReference>
<accession>A0A1B6C6C0</accession>
<dbReference type="Pfam" id="PF00096">
    <property type="entry name" value="zf-C2H2"/>
    <property type="match status" value="1"/>
</dbReference>
<evidence type="ECO:0000259" key="11">
    <source>
        <dbReference type="PROSITE" id="PS50157"/>
    </source>
</evidence>
<evidence type="ECO:0000256" key="6">
    <source>
        <dbReference type="ARBA" id="ARBA00023015"/>
    </source>
</evidence>
<dbReference type="SUPFAM" id="SSF57667">
    <property type="entry name" value="beta-beta-alpha zinc fingers"/>
    <property type="match status" value="1"/>
</dbReference>
<dbReference type="Pfam" id="PF13894">
    <property type="entry name" value="zf-C2H2_4"/>
    <property type="match status" value="1"/>
</dbReference>
<gene>
    <name evidence="12" type="ORF">g.34651</name>
</gene>
<evidence type="ECO:0000256" key="2">
    <source>
        <dbReference type="ARBA" id="ARBA00022723"/>
    </source>
</evidence>
<name>A0A1B6C6C0_9HEMI</name>
<dbReference type="FunFam" id="3.30.160.60:FF:000064">
    <property type="entry name" value="Early growth response protein 3"/>
    <property type="match status" value="1"/>
</dbReference>
<dbReference type="InterPro" id="IPR013087">
    <property type="entry name" value="Znf_C2H2_type"/>
</dbReference>
<keyword evidence="6" id="KW-0805">Transcription regulation</keyword>
<dbReference type="InterPro" id="IPR036236">
    <property type="entry name" value="Znf_C2H2_sf"/>
</dbReference>
<feature type="non-terminal residue" evidence="12">
    <location>
        <position position="162"/>
    </location>
</feature>
<evidence type="ECO:0000256" key="5">
    <source>
        <dbReference type="ARBA" id="ARBA00022833"/>
    </source>
</evidence>
<feature type="domain" description="C2H2-type" evidence="11">
    <location>
        <begin position="98"/>
        <end position="125"/>
    </location>
</feature>
<evidence type="ECO:0000256" key="8">
    <source>
        <dbReference type="ARBA" id="ARBA00023163"/>
    </source>
</evidence>
<dbReference type="GO" id="GO:0005634">
    <property type="term" value="C:nucleus"/>
    <property type="evidence" value="ECO:0007669"/>
    <property type="project" value="UniProtKB-SubCell"/>
</dbReference>
<keyword evidence="2" id="KW-0479">Metal-binding</keyword>
<dbReference type="AlphaFoldDB" id="A0A1B6C6C0"/>
<evidence type="ECO:0000256" key="9">
    <source>
        <dbReference type="ARBA" id="ARBA00023242"/>
    </source>
</evidence>
<keyword evidence="7" id="KW-0238">DNA-binding</keyword>
<evidence type="ECO:0000256" key="3">
    <source>
        <dbReference type="ARBA" id="ARBA00022737"/>
    </source>
</evidence>
<evidence type="ECO:0000256" key="10">
    <source>
        <dbReference type="PROSITE-ProRule" id="PRU00042"/>
    </source>
</evidence>
<dbReference type="PANTHER" id="PTHR23235">
    <property type="entry name" value="KRUEPPEL-LIKE TRANSCRIPTION FACTOR"/>
    <property type="match status" value="1"/>
</dbReference>
<evidence type="ECO:0000256" key="7">
    <source>
        <dbReference type="ARBA" id="ARBA00023125"/>
    </source>
</evidence>
<evidence type="ECO:0000313" key="12">
    <source>
        <dbReference type="EMBL" id="JAS08780.1"/>
    </source>
</evidence>
<keyword evidence="4 10" id="KW-0863">Zinc-finger</keyword>
<dbReference type="GO" id="GO:0000981">
    <property type="term" value="F:DNA-binding transcription factor activity, RNA polymerase II-specific"/>
    <property type="evidence" value="ECO:0007669"/>
    <property type="project" value="TreeGrafter"/>
</dbReference>
<reference evidence="12" key="1">
    <citation type="submission" date="2015-12" db="EMBL/GenBank/DDBJ databases">
        <title>De novo transcriptome assembly of four potential Pierce s Disease insect vectors from Arizona vineyards.</title>
        <authorList>
            <person name="Tassone E.E."/>
        </authorList>
    </citation>
    <scope>NUCLEOTIDE SEQUENCE</scope>
</reference>
<keyword evidence="8" id="KW-0804">Transcription</keyword>
<dbReference type="SMART" id="SM00355">
    <property type="entry name" value="ZnF_C2H2"/>
    <property type="match status" value="2"/>
</dbReference>
<dbReference type="PROSITE" id="PS50157">
    <property type="entry name" value="ZINC_FINGER_C2H2_2"/>
    <property type="match status" value="2"/>
</dbReference>
<sequence>MDIKEEPSDLFEEKECLIEMSPRMELEVDPFNHCFSMESEDPQVDPLEQVNIKIEPVEEENTNVSEDISEEITDQIDHDTTSQQGENNIQGYTLENPLKSDFCNLKFIQKSDLNNHIRTHKEAKPFECVFCSARFNQKYHLNNHVRTHTGEKPFKCDFCSAR</sequence>